<dbReference type="GO" id="GO:0008757">
    <property type="term" value="F:S-adenosylmethionine-dependent methyltransferase activity"/>
    <property type="evidence" value="ECO:0007669"/>
    <property type="project" value="InterPro"/>
</dbReference>
<feature type="domain" description="Methyltransferase type 11" evidence="1">
    <location>
        <begin position="38"/>
        <end position="136"/>
    </location>
</feature>
<evidence type="ECO:0000313" key="2">
    <source>
        <dbReference type="EMBL" id="OGK19232.1"/>
    </source>
</evidence>
<accession>A0A1F7GL20</accession>
<dbReference type="AlphaFoldDB" id="A0A1F7GL20"/>
<evidence type="ECO:0000313" key="3">
    <source>
        <dbReference type="Proteomes" id="UP000176850"/>
    </source>
</evidence>
<sequence>MNSRLETAVGFSKDNRQYREDLTFLLLRDSDLINKRILDIGSSCGGLGSYIRSLGLGCEVIDIDARSWQLPEDSTAIRGYAYHLSFGDSVFDIVISKGCIPILCAGDKLTSEIRARERTKQALEEAFRVTKPSGRIHMHWVPTIDTIRPVGLYDWEYNGQKAVAETVVNYVDSLNSKGHKAKVIKNTLVIRKS</sequence>
<comment type="caution">
    <text evidence="2">The sequence shown here is derived from an EMBL/GenBank/DDBJ whole genome shotgun (WGS) entry which is preliminary data.</text>
</comment>
<dbReference type="Gene3D" id="3.40.50.150">
    <property type="entry name" value="Vaccinia Virus protein VP39"/>
    <property type="match status" value="1"/>
</dbReference>
<gene>
    <name evidence="2" type="ORF">A2799_03055</name>
</gene>
<name>A0A1F7GL20_9BACT</name>
<organism evidence="2 3">
    <name type="scientific">Candidatus Roizmanbacteria bacterium RIFCSPHIGHO2_01_FULL_39_24</name>
    <dbReference type="NCBI Taxonomy" id="1802032"/>
    <lineage>
        <taxon>Bacteria</taxon>
        <taxon>Candidatus Roizmaniibacteriota</taxon>
    </lineage>
</organism>
<proteinExistence type="predicted"/>
<dbReference type="InterPro" id="IPR013216">
    <property type="entry name" value="Methyltransf_11"/>
</dbReference>
<dbReference type="SUPFAM" id="SSF53335">
    <property type="entry name" value="S-adenosyl-L-methionine-dependent methyltransferases"/>
    <property type="match status" value="1"/>
</dbReference>
<protein>
    <recommendedName>
        <fullName evidence="1">Methyltransferase type 11 domain-containing protein</fullName>
    </recommendedName>
</protein>
<dbReference type="Proteomes" id="UP000176850">
    <property type="component" value="Unassembled WGS sequence"/>
</dbReference>
<dbReference type="CDD" id="cd02440">
    <property type="entry name" value="AdoMet_MTases"/>
    <property type="match status" value="1"/>
</dbReference>
<dbReference type="EMBL" id="MFZH01000015">
    <property type="protein sequence ID" value="OGK19232.1"/>
    <property type="molecule type" value="Genomic_DNA"/>
</dbReference>
<evidence type="ECO:0000259" key="1">
    <source>
        <dbReference type="Pfam" id="PF08241"/>
    </source>
</evidence>
<dbReference type="InterPro" id="IPR029063">
    <property type="entry name" value="SAM-dependent_MTases_sf"/>
</dbReference>
<dbReference type="Pfam" id="PF08241">
    <property type="entry name" value="Methyltransf_11"/>
    <property type="match status" value="1"/>
</dbReference>
<reference evidence="2 3" key="1">
    <citation type="journal article" date="2016" name="Nat. Commun.">
        <title>Thousands of microbial genomes shed light on interconnected biogeochemical processes in an aquifer system.</title>
        <authorList>
            <person name="Anantharaman K."/>
            <person name="Brown C.T."/>
            <person name="Hug L.A."/>
            <person name="Sharon I."/>
            <person name="Castelle C.J."/>
            <person name="Probst A.J."/>
            <person name="Thomas B.C."/>
            <person name="Singh A."/>
            <person name="Wilkins M.J."/>
            <person name="Karaoz U."/>
            <person name="Brodie E.L."/>
            <person name="Williams K.H."/>
            <person name="Hubbard S.S."/>
            <person name="Banfield J.F."/>
        </authorList>
    </citation>
    <scope>NUCLEOTIDE SEQUENCE [LARGE SCALE GENOMIC DNA]</scope>
</reference>